<dbReference type="PANTHER" id="PTHR43790:SF9">
    <property type="entry name" value="GALACTOFURANOSE TRANSPORTER ATP-BINDING PROTEIN YTFR"/>
    <property type="match status" value="1"/>
</dbReference>
<keyword evidence="5 7" id="KW-0067">ATP-binding</keyword>
<dbReference type="InterPro" id="IPR003593">
    <property type="entry name" value="AAA+_ATPase"/>
</dbReference>
<protein>
    <submittedName>
        <fullName evidence="7">Ribose/galactose/methyl galactoside import ATP-binding protein 1</fullName>
    </submittedName>
</protein>
<comment type="caution">
    <text evidence="7">The sequence shown here is derived from an EMBL/GenBank/DDBJ whole genome shotgun (WGS) entry which is preliminary data.</text>
</comment>
<dbReference type="InterPro" id="IPR027417">
    <property type="entry name" value="P-loop_NTPase"/>
</dbReference>
<name>A0ABN8JSC6_9HYPH</name>
<keyword evidence="8" id="KW-1185">Reference proteome</keyword>
<dbReference type="Pfam" id="PF00005">
    <property type="entry name" value="ABC_tran"/>
    <property type="match status" value="2"/>
</dbReference>
<proteinExistence type="predicted"/>
<dbReference type="SUPFAM" id="SSF52540">
    <property type="entry name" value="P-loop containing nucleoside triphosphate hydrolases"/>
    <property type="match status" value="2"/>
</dbReference>
<dbReference type="PROSITE" id="PS50893">
    <property type="entry name" value="ABC_TRANSPORTER_2"/>
    <property type="match status" value="2"/>
</dbReference>
<sequence>MLPALEMKGISKSFPGVKALDGVSFSAATGEVVGLIGENGAGKSTLLKILNGVYKPDAGSIAIDGRNVEIRSARDAFNKGIAMVFQEQSVISSLTIAENIFLGREEEFLRFGLISKARMNEAAAQELEKVRLKIHPGTLAADLTFSDRQMVEIAKALSLDSRIKRDVTILLDEPTSVLEKKEVAMLFDIVRELKQRASIVFISHRLDEVLEICDRIYIMRDGRVVHETPAANADVHTLHQQMVGRQLQHEYYREEKQAQPSPTIALKVDKLSKAGVFHDVSFDLHEGEVLGIAGVIGSGREALARCLAGYEKVDGGTLHMGGDVVRLATAHDAVGRGIGFVPSERKVEGLITPFTVAENMTLACLSKFTSGGIISGAKESTIAKDWIAKLGIKTPSTKTMVVSLSGGNQQKVVLAKWRIAGVKILILDHPTRGIDVGAKEDVYSLVREMTAQGLAVILLGDTLDEVIGLSSRILVMKDGVVNASFNAPAGGKPAQLEIIQHMM</sequence>
<evidence type="ECO:0000256" key="3">
    <source>
        <dbReference type="ARBA" id="ARBA00022737"/>
    </source>
</evidence>
<keyword evidence="2" id="KW-0762">Sugar transport</keyword>
<dbReference type="CDD" id="cd03215">
    <property type="entry name" value="ABC_Carb_Monos_II"/>
    <property type="match status" value="1"/>
</dbReference>
<feature type="domain" description="ABC transporter" evidence="6">
    <location>
        <begin position="5"/>
        <end position="246"/>
    </location>
</feature>
<dbReference type="RefSeq" id="WP_254018556.1">
    <property type="nucleotide sequence ID" value="NZ_CAKXZT010000121.1"/>
</dbReference>
<reference evidence="7 8" key="1">
    <citation type="submission" date="2022-03" db="EMBL/GenBank/DDBJ databases">
        <authorList>
            <person name="Brunel B."/>
        </authorList>
    </citation>
    <scope>NUCLEOTIDE SEQUENCE [LARGE SCALE GENOMIC DNA]</scope>
    <source>
        <strain evidence="7">STM5069sample</strain>
    </source>
</reference>
<dbReference type="InterPro" id="IPR003439">
    <property type="entry name" value="ABC_transporter-like_ATP-bd"/>
</dbReference>
<evidence type="ECO:0000256" key="2">
    <source>
        <dbReference type="ARBA" id="ARBA00022597"/>
    </source>
</evidence>
<dbReference type="GO" id="GO:0005524">
    <property type="term" value="F:ATP binding"/>
    <property type="evidence" value="ECO:0007669"/>
    <property type="project" value="UniProtKB-KW"/>
</dbReference>
<keyword evidence="4" id="KW-0547">Nucleotide-binding</keyword>
<dbReference type="CDD" id="cd03216">
    <property type="entry name" value="ABC_Carb_Monos_I"/>
    <property type="match status" value="1"/>
</dbReference>
<dbReference type="InterPro" id="IPR050107">
    <property type="entry name" value="ABC_carbohydrate_import_ATPase"/>
</dbReference>
<organism evidence="7 8">
    <name type="scientific">Mesorhizobium escarrei</name>
    <dbReference type="NCBI Taxonomy" id="666018"/>
    <lineage>
        <taxon>Bacteria</taxon>
        <taxon>Pseudomonadati</taxon>
        <taxon>Pseudomonadota</taxon>
        <taxon>Alphaproteobacteria</taxon>
        <taxon>Hyphomicrobiales</taxon>
        <taxon>Phyllobacteriaceae</taxon>
        <taxon>Mesorhizobium</taxon>
    </lineage>
</organism>
<feature type="domain" description="ABC transporter" evidence="6">
    <location>
        <begin position="259"/>
        <end position="503"/>
    </location>
</feature>
<dbReference type="Proteomes" id="UP001153050">
    <property type="component" value="Unassembled WGS sequence"/>
</dbReference>
<dbReference type="EMBL" id="CAKXZT010000121">
    <property type="protein sequence ID" value="CAH2400965.1"/>
    <property type="molecule type" value="Genomic_DNA"/>
</dbReference>
<evidence type="ECO:0000256" key="4">
    <source>
        <dbReference type="ARBA" id="ARBA00022741"/>
    </source>
</evidence>
<evidence type="ECO:0000259" key="6">
    <source>
        <dbReference type="PROSITE" id="PS50893"/>
    </source>
</evidence>
<evidence type="ECO:0000313" key="8">
    <source>
        <dbReference type="Proteomes" id="UP001153050"/>
    </source>
</evidence>
<keyword evidence="3" id="KW-0677">Repeat</keyword>
<gene>
    <name evidence="7" type="ORF">MES5069_270178</name>
</gene>
<accession>A0ABN8JSC6</accession>
<evidence type="ECO:0000313" key="7">
    <source>
        <dbReference type="EMBL" id="CAH2400965.1"/>
    </source>
</evidence>
<evidence type="ECO:0000256" key="5">
    <source>
        <dbReference type="ARBA" id="ARBA00022840"/>
    </source>
</evidence>
<evidence type="ECO:0000256" key="1">
    <source>
        <dbReference type="ARBA" id="ARBA00022448"/>
    </source>
</evidence>
<dbReference type="SMART" id="SM00382">
    <property type="entry name" value="AAA"/>
    <property type="match status" value="2"/>
</dbReference>
<dbReference type="PANTHER" id="PTHR43790">
    <property type="entry name" value="CARBOHYDRATE TRANSPORT ATP-BINDING PROTEIN MG119-RELATED"/>
    <property type="match status" value="1"/>
</dbReference>
<dbReference type="Gene3D" id="3.40.50.300">
    <property type="entry name" value="P-loop containing nucleotide triphosphate hydrolases"/>
    <property type="match status" value="2"/>
</dbReference>
<keyword evidence="1" id="KW-0813">Transport</keyword>